<evidence type="ECO:0000313" key="1">
    <source>
        <dbReference type="EMBL" id="CAB4566059.1"/>
    </source>
</evidence>
<sequence>MPDLAVHASLLDLFDNDAVCMAQNRELFEGYFAQNADRETWTREWLSPDHFAWEAKLFTHFTDFILEEEAQRLNKLELHMLRKPTHIVVALDQMALFGSARLNHIGVKRALREVLSAIDGRCDLIKDLNKLFTNGLTLQLRIRDALEAVEEAFFFIRVHKVDVQMLAEVTLDLCAFIHPEKTGVHKDTGELCPDRLVDQRGYDDRVNATGKSTDNLLVANLQLG</sequence>
<gene>
    <name evidence="1" type="ORF">UFOPK1599_00840</name>
</gene>
<organism evidence="1">
    <name type="scientific">freshwater metagenome</name>
    <dbReference type="NCBI Taxonomy" id="449393"/>
    <lineage>
        <taxon>unclassified sequences</taxon>
        <taxon>metagenomes</taxon>
        <taxon>ecological metagenomes</taxon>
    </lineage>
</organism>
<protein>
    <submittedName>
        <fullName evidence="1">Unannotated protein</fullName>
    </submittedName>
</protein>
<dbReference type="EMBL" id="CAEZTE010000048">
    <property type="protein sequence ID" value="CAB4566059.1"/>
    <property type="molecule type" value="Genomic_DNA"/>
</dbReference>
<reference evidence="1" key="1">
    <citation type="submission" date="2020-05" db="EMBL/GenBank/DDBJ databases">
        <authorList>
            <person name="Chiriac C."/>
            <person name="Salcher M."/>
            <person name="Ghai R."/>
            <person name="Kavagutti S V."/>
        </authorList>
    </citation>
    <scope>NUCLEOTIDE SEQUENCE</scope>
</reference>
<proteinExistence type="predicted"/>
<name>A0A6J6DSW6_9ZZZZ</name>
<accession>A0A6J6DSW6</accession>
<dbReference type="AlphaFoldDB" id="A0A6J6DSW6"/>